<reference evidence="2 3" key="1">
    <citation type="journal article" date="2016" name="Nat. Commun.">
        <title>Thousands of microbial genomes shed light on interconnected biogeochemical processes in an aquifer system.</title>
        <authorList>
            <person name="Anantharaman K."/>
            <person name="Brown C.T."/>
            <person name="Hug L.A."/>
            <person name="Sharon I."/>
            <person name="Castelle C.J."/>
            <person name="Probst A.J."/>
            <person name="Thomas B.C."/>
            <person name="Singh A."/>
            <person name="Wilkins M.J."/>
            <person name="Karaoz U."/>
            <person name="Brodie E.L."/>
            <person name="Williams K.H."/>
            <person name="Hubbard S.S."/>
            <person name="Banfield J.F."/>
        </authorList>
    </citation>
    <scope>NUCLEOTIDE SEQUENCE [LARGE SCALE GENOMIC DNA]</scope>
</reference>
<name>A0A1F4PPZ0_UNCK3</name>
<protein>
    <submittedName>
        <fullName evidence="2">Uncharacterized protein</fullName>
    </submittedName>
</protein>
<evidence type="ECO:0000313" key="2">
    <source>
        <dbReference type="EMBL" id="OGB85724.1"/>
    </source>
</evidence>
<dbReference type="Proteomes" id="UP000179010">
    <property type="component" value="Unassembled WGS sequence"/>
</dbReference>
<gene>
    <name evidence="2" type="ORF">A2994_03140</name>
</gene>
<evidence type="ECO:0000313" key="3">
    <source>
        <dbReference type="Proteomes" id="UP000179010"/>
    </source>
</evidence>
<proteinExistence type="predicted"/>
<dbReference type="AlphaFoldDB" id="A0A1F4PPZ0"/>
<dbReference type="EMBL" id="METE01000001">
    <property type="protein sequence ID" value="OGB85724.1"/>
    <property type="molecule type" value="Genomic_DNA"/>
</dbReference>
<feature type="compositionally biased region" description="Gly residues" evidence="1">
    <location>
        <begin position="54"/>
        <end position="66"/>
    </location>
</feature>
<evidence type="ECO:0000256" key="1">
    <source>
        <dbReference type="SAM" id="MobiDB-lite"/>
    </source>
</evidence>
<accession>A0A1F4PPZ0</accession>
<dbReference type="InterPro" id="IPR013783">
    <property type="entry name" value="Ig-like_fold"/>
</dbReference>
<feature type="region of interest" description="Disordered" evidence="1">
    <location>
        <begin position="47"/>
        <end position="85"/>
    </location>
</feature>
<dbReference type="Gene3D" id="2.60.40.10">
    <property type="entry name" value="Immunoglobulins"/>
    <property type="match status" value="1"/>
</dbReference>
<organism evidence="2 3">
    <name type="scientific">candidate division Kazan bacterium RIFCSPLOWO2_01_FULL_48_13</name>
    <dbReference type="NCBI Taxonomy" id="1798539"/>
    <lineage>
        <taxon>Bacteria</taxon>
        <taxon>Bacteria division Kazan-3B-28</taxon>
    </lineage>
</organism>
<sequence length="385" mass="41686">MRWLWKLITAELEVTLALLMLLGSMVVLSGVYANTADINVSLTVLEETEEENGDGGSGSGGSGGSGISLPIPSTSTSPVLTMPLPEKPKPPEEFKLVDYVPKVIPVHRDALIVLYGYGFPSDFKIVIKAKDAMLVADSAMVNKKTAIIEGAVLEAVQYVIPAKTLSPGEAVLVIQEANQVLTPPLRILVYDPAQAIKLRAQIAQRTINITVASGQSANVAVKFKNIGLTEWDYLLQPLHIGTDQPRDRQSRFVHQDWPYNNRVAKISLPTNINTGESFDAIFSIQAPVVKRTTRYTENFALVAEGIAWISGSNFTVRITVTAPVAIKTVRSIIKTTPPAPAIKKPAAPYKTPGAIPTTGGQSGVWLNGIKSFFTRLFSFLIITPR</sequence>
<comment type="caution">
    <text evidence="2">The sequence shown here is derived from an EMBL/GenBank/DDBJ whole genome shotgun (WGS) entry which is preliminary data.</text>
</comment>
<feature type="compositionally biased region" description="Low complexity" evidence="1">
    <location>
        <begin position="67"/>
        <end position="84"/>
    </location>
</feature>
<dbReference type="STRING" id="1798539.A2994_03140"/>